<evidence type="ECO:0000313" key="3">
    <source>
        <dbReference type="Proteomes" id="UP001498398"/>
    </source>
</evidence>
<name>A0ABR1IJM2_9AGAR</name>
<keyword evidence="3" id="KW-1185">Reference proteome</keyword>
<organism evidence="2 3">
    <name type="scientific">Marasmiellus scandens</name>
    <dbReference type="NCBI Taxonomy" id="2682957"/>
    <lineage>
        <taxon>Eukaryota</taxon>
        <taxon>Fungi</taxon>
        <taxon>Dikarya</taxon>
        <taxon>Basidiomycota</taxon>
        <taxon>Agaricomycotina</taxon>
        <taxon>Agaricomycetes</taxon>
        <taxon>Agaricomycetidae</taxon>
        <taxon>Agaricales</taxon>
        <taxon>Marasmiineae</taxon>
        <taxon>Omphalotaceae</taxon>
        <taxon>Marasmiellus</taxon>
    </lineage>
</organism>
<feature type="compositionally biased region" description="Polar residues" evidence="1">
    <location>
        <begin position="27"/>
        <end position="37"/>
    </location>
</feature>
<dbReference type="Proteomes" id="UP001498398">
    <property type="component" value="Unassembled WGS sequence"/>
</dbReference>
<comment type="caution">
    <text evidence="2">The sequence shown here is derived from an EMBL/GenBank/DDBJ whole genome shotgun (WGS) entry which is preliminary data.</text>
</comment>
<accession>A0ABR1IJM2</accession>
<evidence type="ECO:0000313" key="2">
    <source>
        <dbReference type="EMBL" id="KAK7434430.1"/>
    </source>
</evidence>
<evidence type="ECO:0000256" key="1">
    <source>
        <dbReference type="SAM" id="MobiDB-lite"/>
    </source>
</evidence>
<dbReference type="EMBL" id="JBANRG010000124">
    <property type="protein sequence ID" value="KAK7434430.1"/>
    <property type="molecule type" value="Genomic_DNA"/>
</dbReference>
<sequence>MPDEDETLFEKSDQNDDQEDADMYSFTPKSSQPNRPTDSPAAAVTTSGERPRSSDQLPTQKPLSPSNLSNLRSSIFILISILLSTILEASATASLLPPINRTGTGMGINGHIFQSLGILAYPTTLGPKQWWKRFSYS</sequence>
<protein>
    <submittedName>
        <fullName evidence="2">Uncharacterized protein</fullName>
    </submittedName>
</protein>
<proteinExistence type="predicted"/>
<feature type="compositionally biased region" description="Polar residues" evidence="1">
    <location>
        <begin position="44"/>
        <end position="61"/>
    </location>
</feature>
<gene>
    <name evidence="2" type="ORF">VKT23_020200</name>
</gene>
<reference evidence="2 3" key="1">
    <citation type="submission" date="2024-01" db="EMBL/GenBank/DDBJ databases">
        <title>A draft genome for the cacao thread blight pathogen Marasmiellus scandens.</title>
        <authorList>
            <person name="Baruah I.K."/>
            <person name="Leung J."/>
            <person name="Bukari Y."/>
            <person name="Amoako-Attah I."/>
            <person name="Meinhardt L.W."/>
            <person name="Bailey B.A."/>
            <person name="Cohen S.P."/>
        </authorList>
    </citation>
    <scope>NUCLEOTIDE SEQUENCE [LARGE SCALE GENOMIC DNA]</scope>
    <source>
        <strain evidence="2 3">GH-19</strain>
    </source>
</reference>
<feature type="region of interest" description="Disordered" evidence="1">
    <location>
        <begin position="1"/>
        <end position="68"/>
    </location>
</feature>